<evidence type="ECO:0000256" key="2">
    <source>
        <dbReference type="SAM" id="Phobius"/>
    </source>
</evidence>
<proteinExistence type="predicted"/>
<evidence type="ECO:0000313" key="4">
    <source>
        <dbReference type="Proteomes" id="UP000182054"/>
    </source>
</evidence>
<dbReference type="AlphaFoldDB" id="A0A1I0T890"/>
<dbReference type="GeneID" id="85485451"/>
<dbReference type="Proteomes" id="UP000182054">
    <property type="component" value="Unassembled WGS sequence"/>
</dbReference>
<feature type="compositionally biased region" description="Low complexity" evidence="1">
    <location>
        <begin position="95"/>
        <end position="111"/>
    </location>
</feature>
<dbReference type="EMBL" id="FOJN01000004">
    <property type="protein sequence ID" value="SFA47982.1"/>
    <property type="molecule type" value="Genomic_DNA"/>
</dbReference>
<feature type="compositionally biased region" description="Basic and acidic residues" evidence="1">
    <location>
        <begin position="156"/>
        <end position="171"/>
    </location>
</feature>
<keyword evidence="2" id="KW-0472">Membrane</keyword>
<keyword evidence="2" id="KW-0812">Transmembrane</keyword>
<feature type="transmembrane region" description="Helical" evidence="2">
    <location>
        <begin position="296"/>
        <end position="318"/>
    </location>
</feature>
<feature type="compositionally biased region" description="Acidic residues" evidence="1">
    <location>
        <begin position="209"/>
        <end position="225"/>
    </location>
</feature>
<evidence type="ECO:0000313" key="3">
    <source>
        <dbReference type="EMBL" id="SFA47982.1"/>
    </source>
</evidence>
<keyword evidence="2" id="KW-1133">Transmembrane helix</keyword>
<feature type="transmembrane region" description="Helical" evidence="2">
    <location>
        <begin position="270"/>
        <end position="290"/>
    </location>
</feature>
<protein>
    <submittedName>
        <fullName evidence="3">Uncharacterized protein</fullName>
    </submittedName>
</protein>
<dbReference type="RefSeq" id="WP_068362528.1">
    <property type="nucleotide sequence ID" value="NZ_FOJN01000004.1"/>
</dbReference>
<dbReference type="OrthoDB" id="4460589at2"/>
<gene>
    <name evidence="3" type="ORF">SAMN05444374_104302</name>
</gene>
<accession>A0A1I0T890</accession>
<evidence type="ECO:0000256" key="1">
    <source>
        <dbReference type="SAM" id="MobiDB-lite"/>
    </source>
</evidence>
<feature type="region of interest" description="Disordered" evidence="1">
    <location>
        <begin position="22"/>
        <end position="186"/>
    </location>
</feature>
<feature type="compositionally biased region" description="Acidic residues" evidence="1">
    <location>
        <begin position="172"/>
        <end position="186"/>
    </location>
</feature>
<sequence>MTDDNTGGTTGPVSVAELLARNGATVGTGGRRRRGMAGGISVAELTGEIPVIRDEAPADEDRADEDRADENRVDEDRTEETPAVAEEHPVETETEPVAESQPETEPVAESQPEPEPVVEPEPEPVAETETRRRPTPAFVPQEEPALFSGAPSVAGDRLRDSVARPDRRAEPEPELEPEPEPQPELDLGLEQDAEPETTVLTRVDADVEAAADAETDSETAPDEAADTPAPARSRGPVRQWLSLVGQGAVAIVLGALLFKGFERLWEMLPWVALVLAFFVIVGLVAVVRVLRRTDDIVSILLAVVVGVFVTLGPLAFMLST</sequence>
<name>A0A1I0T890_9NOCA</name>
<feature type="transmembrane region" description="Helical" evidence="2">
    <location>
        <begin position="240"/>
        <end position="258"/>
    </location>
</feature>
<feature type="compositionally biased region" description="Basic and acidic residues" evidence="1">
    <location>
        <begin position="51"/>
        <end position="60"/>
    </location>
</feature>
<feature type="region of interest" description="Disordered" evidence="1">
    <location>
        <begin position="209"/>
        <end position="233"/>
    </location>
</feature>
<feature type="compositionally biased region" description="Acidic residues" evidence="1">
    <location>
        <begin position="116"/>
        <end position="126"/>
    </location>
</feature>
<organism evidence="3 4">
    <name type="scientific">Rhodococcoides kroppenstedtii</name>
    <dbReference type="NCBI Taxonomy" id="293050"/>
    <lineage>
        <taxon>Bacteria</taxon>
        <taxon>Bacillati</taxon>
        <taxon>Actinomycetota</taxon>
        <taxon>Actinomycetes</taxon>
        <taxon>Mycobacteriales</taxon>
        <taxon>Nocardiaceae</taxon>
        <taxon>Rhodococcoides</taxon>
    </lineage>
</organism>
<reference evidence="3 4" key="1">
    <citation type="submission" date="2016-10" db="EMBL/GenBank/DDBJ databases">
        <authorList>
            <person name="de Groot N.N."/>
        </authorList>
    </citation>
    <scope>NUCLEOTIDE SEQUENCE [LARGE SCALE GENOMIC DNA]</scope>
    <source>
        <strain evidence="3 4">DSM 44908</strain>
    </source>
</reference>